<feature type="non-terminal residue" evidence="1">
    <location>
        <position position="78"/>
    </location>
</feature>
<proteinExistence type="predicted"/>
<accession>A0ABD3V159</accession>
<name>A0ABD3V159_SINWO</name>
<comment type="caution">
    <text evidence="1">The sequence shown here is derived from an EMBL/GenBank/DDBJ whole genome shotgun (WGS) entry which is preliminary data.</text>
</comment>
<dbReference type="AlphaFoldDB" id="A0ABD3V159"/>
<dbReference type="EMBL" id="JBJQND010000014">
    <property type="protein sequence ID" value="KAL3854558.1"/>
    <property type="molecule type" value="Genomic_DNA"/>
</dbReference>
<evidence type="ECO:0000313" key="2">
    <source>
        <dbReference type="Proteomes" id="UP001634394"/>
    </source>
</evidence>
<keyword evidence="2" id="KW-1185">Reference proteome</keyword>
<organism evidence="1 2">
    <name type="scientific">Sinanodonta woodiana</name>
    <name type="common">Chinese pond mussel</name>
    <name type="synonym">Anodonta woodiana</name>
    <dbReference type="NCBI Taxonomy" id="1069815"/>
    <lineage>
        <taxon>Eukaryota</taxon>
        <taxon>Metazoa</taxon>
        <taxon>Spiralia</taxon>
        <taxon>Lophotrochozoa</taxon>
        <taxon>Mollusca</taxon>
        <taxon>Bivalvia</taxon>
        <taxon>Autobranchia</taxon>
        <taxon>Heteroconchia</taxon>
        <taxon>Palaeoheterodonta</taxon>
        <taxon>Unionida</taxon>
        <taxon>Unionoidea</taxon>
        <taxon>Unionidae</taxon>
        <taxon>Unioninae</taxon>
        <taxon>Sinanodonta</taxon>
    </lineage>
</organism>
<dbReference type="Proteomes" id="UP001634394">
    <property type="component" value="Unassembled WGS sequence"/>
</dbReference>
<gene>
    <name evidence="1" type="ORF">ACJMK2_013822</name>
</gene>
<evidence type="ECO:0000313" key="1">
    <source>
        <dbReference type="EMBL" id="KAL3854558.1"/>
    </source>
</evidence>
<feature type="non-terminal residue" evidence="1">
    <location>
        <position position="1"/>
    </location>
</feature>
<reference evidence="1 2" key="1">
    <citation type="submission" date="2024-11" db="EMBL/GenBank/DDBJ databases">
        <title>Chromosome-level genome assembly of the freshwater bivalve Anodonta woodiana.</title>
        <authorList>
            <person name="Chen X."/>
        </authorList>
    </citation>
    <scope>NUCLEOTIDE SEQUENCE [LARGE SCALE GENOMIC DNA]</scope>
    <source>
        <strain evidence="1">MN2024</strain>
        <tissue evidence="1">Gills</tissue>
    </source>
</reference>
<protein>
    <submittedName>
        <fullName evidence="1">Uncharacterized protein</fullName>
    </submittedName>
</protein>
<sequence length="78" mass="8721">SMDRLGSGCTINAAFRKYTCDESSTLMQNFKMLLPDRDGNNILLRIHLMMNAYPAPKGMHEIGGKSVDDHLSHGNLRN</sequence>